<proteinExistence type="predicted"/>
<evidence type="ECO:0000313" key="2">
    <source>
        <dbReference type="EnsemblMetazoa" id="RPRC001203-PA"/>
    </source>
</evidence>
<dbReference type="InParanoid" id="T1HAZ7"/>
<evidence type="ECO:0000313" key="3">
    <source>
        <dbReference type="Proteomes" id="UP000015103"/>
    </source>
</evidence>
<dbReference type="Proteomes" id="UP000015103">
    <property type="component" value="Unassembled WGS sequence"/>
</dbReference>
<dbReference type="STRING" id="13249.T1HAZ7"/>
<dbReference type="eggNOG" id="ENOG502QUBZ">
    <property type="taxonomic scope" value="Eukaryota"/>
</dbReference>
<dbReference type="HOGENOM" id="CLU_022858_0_0_1"/>
<dbReference type="InterPro" id="IPR026700">
    <property type="entry name" value="CCDC142"/>
</dbReference>
<protein>
    <recommendedName>
        <fullName evidence="1">Coiled-coil protein 142 C-terminal domain-containing protein</fullName>
    </recommendedName>
</protein>
<organism evidence="2 3">
    <name type="scientific">Rhodnius prolixus</name>
    <name type="common">Triatomid bug</name>
    <dbReference type="NCBI Taxonomy" id="13249"/>
    <lineage>
        <taxon>Eukaryota</taxon>
        <taxon>Metazoa</taxon>
        <taxon>Ecdysozoa</taxon>
        <taxon>Arthropoda</taxon>
        <taxon>Hexapoda</taxon>
        <taxon>Insecta</taxon>
        <taxon>Pterygota</taxon>
        <taxon>Neoptera</taxon>
        <taxon>Paraneoptera</taxon>
        <taxon>Hemiptera</taxon>
        <taxon>Heteroptera</taxon>
        <taxon>Panheteroptera</taxon>
        <taxon>Cimicomorpha</taxon>
        <taxon>Reduviidae</taxon>
        <taxon>Triatominae</taxon>
        <taxon>Rhodnius</taxon>
    </lineage>
</organism>
<reference evidence="2" key="1">
    <citation type="submission" date="2015-05" db="UniProtKB">
        <authorList>
            <consortium name="EnsemblMetazoa"/>
        </authorList>
    </citation>
    <scope>IDENTIFICATION</scope>
</reference>
<evidence type="ECO:0000259" key="1">
    <source>
        <dbReference type="Pfam" id="PF14923"/>
    </source>
</evidence>
<dbReference type="OMA" id="HANVCSN"/>
<dbReference type="AlphaFoldDB" id="T1HAZ7"/>
<dbReference type="PANTHER" id="PTHR21436:SF2">
    <property type="entry name" value="COILED-COIL DOMAIN-CONTAINING PROTEIN 142"/>
    <property type="match status" value="1"/>
</dbReference>
<dbReference type="EnsemblMetazoa" id="RPRC001203-RA">
    <property type="protein sequence ID" value="RPRC001203-PA"/>
    <property type="gene ID" value="RPRC001203"/>
</dbReference>
<dbReference type="PANTHER" id="PTHR21436">
    <property type="entry name" value="COILED-COIL DOMAIN-CONTAINING PROTEIN 142"/>
    <property type="match status" value="1"/>
</dbReference>
<dbReference type="VEuPathDB" id="VectorBase:RPRC001203"/>
<keyword evidence="3" id="KW-1185">Reference proteome</keyword>
<feature type="domain" description="Coiled-coil protein 142 C-terminal" evidence="1">
    <location>
        <begin position="337"/>
        <end position="677"/>
    </location>
</feature>
<name>T1HAZ7_RHOPR</name>
<accession>T1HAZ7</accession>
<dbReference type="EMBL" id="ACPB03019361">
    <property type="status" value="NOT_ANNOTATED_CDS"/>
    <property type="molecule type" value="Genomic_DNA"/>
</dbReference>
<dbReference type="InterPro" id="IPR055350">
    <property type="entry name" value="CCDC142_C"/>
</dbReference>
<dbReference type="Pfam" id="PF14923">
    <property type="entry name" value="CCDC142"/>
    <property type="match status" value="1"/>
</dbReference>
<sequence length="732" mass="84202">MMNISKWLPQEDTTIQEYVFNCKKLNRLVETLICKLGNLPEDAATWKELEEVSSSLDAIAKLFIKISGDHRAAIVANYKCKYWRKSINNKRLSIMYLLSHVITEAIGKFLQDSEHLTHILKLIVFFDTILPLGSGSDSKSTSIVRNTCPSMLLPMRKLSLTKILQIIAQLRAEECGQQLVYILMNIKLETDRSFREDDYPTSDNSSMEVYRALTENMSPAHLGTVTRPNGENQPQLIVNETSMLEGMIAAEYQRLKLLFETMGKETPERLGPSSMREARNGECRMTARAKQKIIGYYQEILWGLVGAHAEYSLIWKGIGFHGETCSHWASWLKRFTTNVNWDFMFRKALVAAAYQNSTYLVNDYENGTKTGLLFKEMFTELVLLSNSCEGSNWTVAALEELPLTEQIPILHRLDHSVHTVRLWAEGKARQLSNMWNMDQFFRVTQVDVTSSITALEKRHVRYIITERWTTTFAWEIFPRQLMGLLGQWMGYANQNDLLGPECSVHVMVCGKMRAKLVSEVNENFTKLKCVPNGSIDVLAKVCRIYSLANLKLIFPDAKYWKQQFDEIPQYASSYVEDYLEVILKPVIQATTELDDPLQQRASCLVLDIMCEAWLDHIYQYKIKFTEWGALQLLADFGAVPTWLMERVEATPNLLCTEMLRRCEGVGRLLLSQPGHRIPMIDKTIRSYQGENESSPTRMPPEMYVPNQTQWLELRAQKNNYFSLCCTDLHLVR</sequence>